<dbReference type="GO" id="GO:0003700">
    <property type="term" value="F:DNA-binding transcription factor activity"/>
    <property type="evidence" value="ECO:0007669"/>
    <property type="project" value="TreeGrafter"/>
</dbReference>
<evidence type="ECO:0000256" key="2">
    <source>
        <dbReference type="ARBA" id="ARBA00023125"/>
    </source>
</evidence>
<sequence length="69" mass="7191">AEVSIVGFDDLEIAELVSPPLTTVNVPAKQMGIMAGKALSGDSKPVKSLIVHEMQTRLIVRGSTGQAST</sequence>
<feature type="non-terminal residue" evidence="5">
    <location>
        <position position="1"/>
    </location>
</feature>
<dbReference type="GO" id="GO:0000976">
    <property type="term" value="F:transcription cis-regulatory region binding"/>
    <property type="evidence" value="ECO:0007669"/>
    <property type="project" value="TreeGrafter"/>
</dbReference>
<reference evidence="5 6" key="1">
    <citation type="submission" date="2017-08" db="EMBL/GenBank/DDBJ databases">
        <title>Draft Genome Sequence of Loktanella cinnabarina Strain XM1, Isolated from Coastal Surface Water.</title>
        <authorList>
            <person name="Ma R."/>
            <person name="Wang J."/>
            <person name="Wang Q."/>
            <person name="Ma Z."/>
            <person name="Li J."/>
            <person name="Chen L."/>
        </authorList>
    </citation>
    <scope>NUCLEOTIDE SEQUENCE [LARGE SCALE GENOMIC DNA]</scope>
    <source>
        <strain evidence="5 6">XM1</strain>
    </source>
</reference>
<dbReference type="Pfam" id="PF13377">
    <property type="entry name" value="Peripla_BP_3"/>
    <property type="match status" value="1"/>
</dbReference>
<evidence type="ECO:0000256" key="1">
    <source>
        <dbReference type="ARBA" id="ARBA00023015"/>
    </source>
</evidence>
<dbReference type="AlphaFoldDB" id="A0A2G1MCH7"/>
<dbReference type="PANTHER" id="PTHR30146:SF109">
    <property type="entry name" value="HTH-TYPE TRANSCRIPTIONAL REGULATOR GALS"/>
    <property type="match status" value="1"/>
</dbReference>
<protein>
    <recommendedName>
        <fullName evidence="4">Transcriptional regulator LacI/GalR-like sensor domain-containing protein</fullName>
    </recommendedName>
</protein>
<dbReference type="Proteomes" id="UP000221860">
    <property type="component" value="Unassembled WGS sequence"/>
</dbReference>
<keyword evidence="1" id="KW-0805">Transcription regulation</keyword>
<keyword evidence="3" id="KW-0804">Transcription</keyword>
<dbReference type="Gene3D" id="3.40.50.2300">
    <property type="match status" value="2"/>
</dbReference>
<evidence type="ECO:0000313" key="5">
    <source>
        <dbReference type="EMBL" id="PHP26431.1"/>
    </source>
</evidence>
<accession>A0A2G1MCH7</accession>
<organism evidence="5 6">
    <name type="scientific">Limimaricola cinnabarinus</name>
    <dbReference type="NCBI Taxonomy" id="1125964"/>
    <lineage>
        <taxon>Bacteria</taxon>
        <taxon>Pseudomonadati</taxon>
        <taxon>Pseudomonadota</taxon>
        <taxon>Alphaproteobacteria</taxon>
        <taxon>Rhodobacterales</taxon>
        <taxon>Paracoccaceae</taxon>
        <taxon>Limimaricola</taxon>
    </lineage>
</organism>
<gene>
    <name evidence="5" type="ORF">CJ301_16575</name>
</gene>
<name>A0A2G1MCH7_9RHOB</name>
<keyword evidence="6" id="KW-1185">Reference proteome</keyword>
<dbReference type="InterPro" id="IPR046335">
    <property type="entry name" value="LacI/GalR-like_sensor"/>
</dbReference>
<proteinExistence type="predicted"/>
<evidence type="ECO:0000256" key="3">
    <source>
        <dbReference type="ARBA" id="ARBA00023163"/>
    </source>
</evidence>
<dbReference type="InterPro" id="IPR028082">
    <property type="entry name" value="Peripla_BP_I"/>
</dbReference>
<comment type="caution">
    <text evidence="5">The sequence shown here is derived from an EMBL/GenBank/DDBJ whole genome shotgun (WGS) entry which is preliminary data.</text>
</comment>
<feature type="domain" description="Transcriptional regulator LacI/GalR-like sensor" evidence="4">
    <location>
        <begin position="2"/>
        <end position="64"/>
    </location>
</feature>
<evidence type="ECO:0000259" key="4">
    <source>
        <dbReference type="Pfam" id="PF13377"/>
    </source>
</evidence>
<dbReference type="EMBL" id="NQWH01000038">
    <property type="protein sequence ID" value="PHP26431.1"/>
    <property type="molecule type" value="Genomic_DNA"/>
</dbReference>
<dbReference type="PANTHER" id="PTHR30146">
    <property type="entry name" value="LACI-RELATED TRANSCRIPTIONAL REPRESSOR"/>
    <property type="match status" value="1"/>
</dbReference>
<dbReference type="SUPFAM" id="SSF53822">
    <property type="entry name" value="Periplasmic binding protein-like I"/>
    <property type="match status" value="1"/>
</dbReference>
<keyword evidence="2" id="KW-0238">DNA-binding</keyword>
<evidence type="ECO:0000313" key="6">
    <source>
        <dbReference type="Proteomes" id="UP000221860"/>
    </source>
</evidence>
<dbReference type="RefSeq" id="WP_162620592.1">
    <property type="nucleotide sequence ID" value="NZ_KZ304978.1"/>
</dbReference>